<dbReference type="Proteomes" id="UP000244519">
    <property type="component" value="Chromosome"/>
</dbReference>
<comment type="similarity">
    <text evidence="1">Belongs to the LacAB/RpiB family.</text>
</comment>
<dbReference type="RefSeq" id="WP_108673328.1">
    <property type="nucleotide sequence ID" value="NZ_CP025989.1"/>
</dbReference>
<dbReference type="PANTHER" id="PTHR30345:SF0">
    <property type="entry name" value="DNA DAMAGE-REPAIR_TOLERATION PROTEIN DRT102"/>
    <property type="match status" value="1"/>
</dbReference>
<organism evidence="3 4">
    <name type="scientific">Candidatus Fokinia solitaria</name>
    <dbReference type="NCBI Taxonomy" id="1802984"/>
    <lineage>
        <taxon>Bacteria</taxon>
        <taxon>Pseudomonadati</taxon>
        <taxon>Pseudomonadota</taxon>
        <taxon>Alphaproteobacteria</taxon>
        <taxon>Rickettsiales</taxon>
        <taxon>Candidatus Midichloriaceae</taxon>
        <taxon>Candidatus Fokinia</taxon>
    </lineage>
</organism>
<dbReference type="InterPro" id="IPR003500">
    <property type="entry name" value="RpiB_LacA_LacB"/>
</dbReference>
<dbReference type="NCBIfam" id="TIGR00689">
    <property type="entry name" value="rpiB_lacA_lacB"/>
    <property type="match status" value="1"/>
</dbReference>
<dbReference type="GO" id="GO:0019316">
    <property type="term" value="P:D-allose catabolic process"/>
    <property type="evidence" value="ECO:0007669"/>
    <property type="project" value="TreeGrafter"/>
</dbReference>
<reference evidence="3 4" key="1">
    <citation type="journal article" date="2018" name="Genome Biol. Evol.">
        <title>The Genome Sequence of "Candidatus Fokinia solitaria": Insights on Reductive Evolution in Rickettsiales.</title>
        <authorList>
            <person name="Floriano A.M."/>
            <person name="Castelli M."/>
            <person name="Krenek S."/>
            <person name="Berendonk T.U."/>
            <person name="Bazzocchi C."/>
            <person name="Petroni G."/>
            <person name="Sassera D."/>
        </authorList>
    </citation>
    <scope>NUCLEOTIDE SEQUENCE [LARGE SCALE GENOMIC DNA]</scope>
    <source>
        <strain evidence="3">Rio ETE_ALG 3VII</strain>
    </source>
</reference>
<dbReference type="SUPFAM" id="SSF89623">
    <property type="entry name" value="Ribose/Galactose isomerase RpiB/AlsB"/>
    <property type="match status" value="1"/>
</dbReference>
<dbReference type="GO" id="GO:0004751">
    <property type="term" value="F:ribose-5-phosphate isomerase activity"/>
    <property type="evidence" value="ECO:0007669"/>
    <property type="project" value="TreeGrafter"/>
</dbReference>
<dbReference type="GO" id="GO:0009052">
    <property type="term" value="P:pentose-phosphate shunt, non-oxidative branch"/>
    <property type="evidence" value="ECO:0007669"/>
    <property type="project" value="TreeGrafter"/>
</dbReference>
<feature type="active site" description="Proton acceptor" evidence="2">
    <location>
        <position position="66"/>
    </location>
</feature>
<protein>
    <submittedName>
        <fullName evidence="3">Ribose-5-phosphate isomerase B</fullName>
    </submittedName>
</protein>
<dbReference type="OrthoDB" id="1778624at2"/>
<keyword evidence="4" id="KW-1185">Reference proteome</keyword>
<evidence type="ECO:0000256" key="2">
    <source>
        <dbReference type="PIRSR" id="PIRSR005384-1"/>
    </source>
</evidence>
<accession>A0A2U8BSQ9</accession>
<dbReference type="KEGG" id="fso:Fsol_00516"/>
<dbReference type="AlphaFoldDB" id="A0A2U8BSQ9"/>
<evidence type="ECO:0000313" key="3">
    <source>
        <dbReference type="EMBL" id="AWD33310.1"/>
    </source>
</evidence>
<evidence type="ECO:0000256" key="1">
    <source>
        <dbReference type="ARBA" id="ARBA00008754"/>
    </source>
</evidence>
<dbReference type="Pfam" id="PF02502">
    <property type="entry name" value="LacAB_rpiB"/>
    <property type="match status" value="1"/>
</dbReference>
<proteinExistence type="inferred from homology"/>
<keyword evidence="3" id="KW-0413">Isomerase</keyword>
<dbReference type="EMBL" id="CP025989">
    <property type="protein sequence ID" value="AWD33310.1"/>
    <property type="molecule type" value="Genomic_DNA"/>
</dbReference>
<evidence type="ECO:0000313" key="4">
    <source>
        <dbReference type="Proteomes" id="UP000244519"/>
    </source>
</evidence>
<gene>
    <name evidence="3" type="ORF">Fsol_00516</name>
</gene>
<name>A0A2U8BSQ9_9RICK</name>
<dbReference type="InterPro" id="IPR036569">
    <property type="entry name" value="RpiB_LacA_LacB_sf"/>
</dbReference>
<dbReference type="NCBIfam" id="NF004051">
    <property type="entry name" value="PRK05571.1"/>
    <property type="match status" value="1"/>
</dbReference>
<feature type="active site" description="Proton donor" evidence="2">
    <location>
        <position position="99"/>
    </location>
</feature>
<dbReference type="PIRSF" id="PIRSF005384">
    <property type="entry name" value="RpiB_LacA_B"/>
    <property type="match status" value="1"/>
</dbReference>
<dbReference type="PANTHER" id="PTHR30345">
    <property type="entry name" value="RIBOSE-5-PHOSPHATE ISOMERASE B"/>
    <property type="match status" value="1"/>
</dbReference>
<dbReference type="Gene3D" id="3.40.1400.10">
    <property type="entry name" value="Sugar-phosphate isomerase, RpiB/LacA/LacB"/>
    <property type="match status" value="1"/>
</dbReference>
<sequence length="142" mass="15864">MRIVIGADHRGYWMKQKLFAFMLQHYIDSEIFDAGCDEKEIVDYPLIAKKVAMQVSANGVIGILICGSGIGMSIAANRYQQVRAALCHNEEYARISRAHNNANILVLGGDFLAFDEAKNILNVFIATDFSNEPKHCNRIAML</sequence>